<comment type="caution">
    <text evidence="2">The sequence shown here is derived from an EMBL/GenBank/DDBJ whole genome shotgun (WGS) entry which is preliminary data.</text>
</comment>
<feature type="domain" description="Reverse transcriptase" evidence="1">
    <location>
        <begin position="239"/>
        <end position="329"/>
    </location>
</feature>
<dbReference type="Proteomes" id="UP001165190">
    <property type="component" value="Unassembled WGS sequence"/>
</dbReference>
<evidence type="ECO:0000313" key="2">
    <source>
        <dbReference type="EMBL" id="GMI70420.1"/>
    </source>
</evidence>
<accession>A0A9W7H6U2</accession>
<reference evidence="2" key="1">
    <citation type="submission" date="2023-05" db="EMBL/GenBank/DDBJ databases">
        <title>Genome and transcriptome analyses reveal genes involved in the formation of fine ridges on petal epidermal cells in Hibiscus trionum.</title>
        <authorList>
            <person name="Koshimizu S."/>
            <person name="Masuda S."/>
            <person name="Ishii T."/>
            <person name="Shirasu K."/>
            <person name="Hoshino A."/>
            <person name="Arita M."/>
        </authorList>
    </citation>
    <scope>NUCLEOTIDE SEQUENCE</scope>
    <source>
        <strain evidence="2">Hamamatsu line</strain>
    </source>
</reference>
<name>A0A9W7H6U2_HIBTR</name>
<organism evidence="2 3">
    <name type="scientific">Hibiscus trionum</name>
    <name type="common">Flower of an hour</name>
    <dbReference type="NCBI Taxonomy" id="183268"/>
    <lineage>
        <taxon>Eukaryota</taxon>
        <taxon>Viridiplantae</taxon>
        <taxon>Streptophyta</taxon>
        <taxon>Embryophyta</taxon>
        <taxon>Tracheophyta</taxon>
        <taxon>Spermatophyta</taxon>
        <taxon>Magnoliopsida</taxon>
        <taxon>eudicotyledons</taxon>
        <taxon>Gunneridae</taxon>
        <taxon>Pentapetalae</taxon>
        <taxon>rosids</taxon>
        <taxon>malvids</taxon>
        <taxon>Malvales</taxon>
        <taxon>Malvaceae</taxon>
        <taxon>Malvoideae</taxon>
        <taxon>Hibiscus</taxon>
    </lineage>
</organism>
<dbReference type="SUPFAM" id="SSF56672">
    <property type="entry name" value="DNA/RNA polymerases"/>
    <property type="match status" value="1"/>
</dbReference>
<evidence type="ECO:0000259" key="1">
    <source>
        <dbReference type="Pfam" id="PF00078"/>
    </source>
</evidence>
<protein>
    <recommendedName>
        <fullName evidence="1">Reverse transcriptase domain-containing protein</fullName>
    </recommendedName>
</protein>
<dbReference type="OrthoDB" id="1001975at2759"/>
<dbReference type="PANTHER" id="PTHR31635">
    <property type="entry name" value="REVERSE TRANSCRIPTASE DOMAIN-CONTAINING PROTEIN-RELATED"/>
    <property type="match status" value="1"/>
</dbReference>
<gene>
    <name evidence="2" type="ORF">HRI_000711300</name>
</gene>
<dbReference type="EMBL" id="BSYR01000008">
    <property type="protein sequence ID" value="GMI70420.1"/>
    <property type="molecule type" value="Genomic_DNA"/>
</dbReference>
<dbReference type="Pfam" id="PF00078">
    <property type="entry name" value="RVT_1"/>
    <property type="match status" value="1"/>
</dbReference>
<keyword evidence="3" id="KW-1185">Reference proteome</keyword>
<dbReference type="PANTHER" id="PTHR31635:SF196">
    <property type="entry name" value="REVERSE TRANSCRIPTASE DOMAIN-CONTAINING PROTEIN-RELATED"/>
    <property type="match status" value="1"/>
</dbReference>
<dbReference type="InterPro" id="IPR000477">
    <property type="entry name" value="RT_dom"/>
</dbReference>
<proteinExistence type="predicted"/>
<dbReference type="AlphaFoldDB" id="A0A9W7H6U2"/>
<sequence length="329" mass="38596">MSKSPRKWKGYGLGVILRKSKRAIKSWVERERARKENTSIVTLEKQMNRLVNGLAVDLKDVSIMGEIKKVRLKLWELHRKEEREWKQKSRSRWIVDGNRNTKFYHHLASSRRQANWIHLFRVNGKIISEEGAIHEEIKRHFTNVYNSSSAFELADLEFNIRTLSSTSKSWLEWEFDEEEVWSTIRSMNSEKSPDPNGFNVGFFKKYWAEMKSDVMKFFSDFCEGRQWEPDLNHSFVCLIPKKASPEMLDDFRPIGLVGCIYKILAKVLANCLSNCLEDIISDNQFAFTKGRQILDCCLVANEVVDCLRRRGNEFLVFKADFQKAYDTVD</sequence>
<dbReference type="InterPro" id="IPR043502">
    <property type="entry name" value="DNA/RNA_pol_sf"/>
</dbReference>
<evidence type="ECO:0000313" key="3">
    <source>
        <dbReference type="Proteomes" id="UP001165190"/>
    </source>
</evidence>